<dbReference type="STRING" id="639282.DEFDS_0327"/>
<dbReference type="HOGENOM" id="CLU_009834_7_0_0"/>
<dbReference type="InterPro" id="IPR001753">
    <property type="entry name" value="Enoyl-CoA_hydra/iso"/>
</dbReference>
<dbReference type="EMBL" id="AP011529">
    <property type="protein sequence ID" value="BAI79828.1"/>
    <property type="molecule type" value="Genomic_DNA"/>
</dbReference>
<dbReference type="InterPro" id="IPR029045">
    <property type="entry name" value="ClpP/crotonase-like_dom_sf"/>
</dbReference>
<reference evidence="2 3" key="1">
    <citation type="journal article" date="2010" name="DNA Res.">
        <title>Bacterial lifestyle in a deep-sea hydrothermal vent chimney revealed by the genome sequence of the thermophilic bacterium Deferribacter desulfuricans SSM1.</title>
        <authorList>
            <person name="Takaki Y."/>
            <person name="Shimamura S."/>
            <person name="Nakagawa S."/>
            <person name="Fukuhara Y."/>
            <person name="Horikawa H."/>
            <person name="Ankai A."/>
            <person name="Harada T."/>
            <person name="Hosoyama A."/>
            <person name="Oguchi A."/>
            <person name="Fukui S."/>
            <person name="Fujita N."/>
            <person name="Takami H."/>
            <person name="Takai K."/>
        </authorList>
    </citation>
    <scope>NUCLEOTIDE SEQUENCE [LARGE SCALE GENOMIC DNA]</scope>
    <source>
        <strain evidence="3">DSM 14783 / JCM 11476 / NBRC 101012 / SSM1</strain>
    </source>
</reference>
<dbReference type="KEGG" id="ddf:DEFDS_0327"/>
<evidence type="ECO:0000256" key="1">
    <source>
        <dbReference type="ARBA" id="ARBA00005254"/>
    </source>
</evidence>
<evidence type="ECO:0000313" key="2">
    <source>
        <dbReference type="EMBL" id="BAI79828.1"/>
    </source>
</evidence>
<dbReference type="InterPro" id="IPR045002">
    <property type="entry name" value="Ech1-like"/>
</dbReference>
<dbReference type="CDD" id="cd06558">
    <property type="entry name" value="crotonase-like"/>
    <property type="match status" value="1"/>
</dbReference>
<sequence length="273" mass="31047">MREKMNFAFFKTEKQDDILIVTFNNTQKMNAMNLAFFEELPLLVEEIEKDDSVKVVIFRSDAKHFSVGLDVFDLGQKMPDLLKTETKAKRVKLYNLIKKMQLGMNMIEEGKKIYIAAVNGYCIGGALDLIAACDLRTASMDAKFSLRETKLAIIADLGSLQRLPFIIGSANTKYLAFTGKDITAKEAKEMHLINELYENKEELDKKTLELAKEIAENPFDAVSGAKKFINNLSEKIKKEELEKIATHNSAFLDFEEVAYYFQKSLQKKGVINE</sequence>
<keyword evidence="3" id="KW-1185">Reference proteome</keyword>
<accession>D3PB55</accession>
<comment type="similarity">
    <text evidence="1">Belongs to the enoyl-CoA hydratase/isomerase family.</text>
</comment>
<dbReference type="PANTHER" id="PTHR43149">
    <property type="entry name" value="ENOYL-COA HYDRATASE"/>
    <property type="match status" value="1"/>
</dbReference>
<organism evidence="2 3">
    <name type="scientific">Deferribacter desulfuricans (strain DSM 14783 / JCM 11476 / NBRC 101012 / SSM1)</name>
    <dbReference type="NCBI Taxonomy" id="639282"/>
    <lineage>
        <taxon>Bacteria</taxon>
        <taxon>Pseudomonadati</taxon>
        <taxon>Deferribacterota</taxon>
        <taxon>Deferribacteres</taxon>
        <taxon>Deferribacterales</taxon>
        <taxon>Deferribacteraceae</taxon>
        <taxon>Deferribacter</taxon>
    </lineage>
</organism>
<name>D3PB55_DEFDS</name>
<keyword evidence="2" id="KW-0413">Isomerase</keyword>
<dbReference type="SUPFAM" id="SSF52096">
    <property type="entry name" value="ClpP/crotonase"/>
    <property type="match status" value="1"/>
</dbReference>
<proteinExistence type="inferred from homology"/>
<gene>
    <name evidence="2" type="ordered locus">DEFDS_0327</name>
</gene>
<dbReference type="GO" id="GO:0016853">
    <property type="term" value="F:isomerase activity"/>
    <property type="evidence" value="ECO:0007669"/>
    <property type="project" value="UniProtKB-KW"/>
</dbReference>
<dbReference type="eggNOG" id="COG1024">
    <property type="taxonomic scope" value="Bacteria"/>
</dbReference>
<dbReference type="PANTHER" id="PTHR43149:SF1">
    <property type="entry name" value="DELTA(3,5)-DELTA(2,4)-DIENOYL-COA ISOMERASE, MITOCHONDRIAL"/>
    <property type="match status" value="1"/>
</dbReference>
<protein>
    <submittedName>
        <fullName evidence="2">Enoyl-CoA hydratase/isomerase family protein</fullName>
    </submittedName>
</protein>
<dbReference type="Gene3D" id="3.90.226.10">
    <property type="entry name" value="2-enoyl-CoA Hydratase, Chain A, domain 1"/>
    <property type="match status" value="1"/>
</dbReference>
<dbReference type="Proteomes" id="UP000001520">
    <property type="component" value="Chromosome"/>
</dbReference>
<evidence type="ECO:0000313" key="3">
    <source>
        <dbReference type="Proteomes" id="UP000001520"/>
    </source>
</evidence>
<dbReference type="Pfam" id="PF00378">
    <property type="entry name" value="ECH_1"/>
    <property type="match status" value="1"/>
</dbReference>
<dbReference type="AlphaFoldDB" id="D3PB55"/>